<dbReference type="Pfam" id="PF26236">
    <property type="entry name" value="DUF8054_N"/>
    <property type="match status" value="1"/>
</dbReference>
<evidence type="ECO:0000259" key="4">
    <source>
        <dbReference type="Pfam" id="PF26238"/>
    </source>
</evidence>
<keyword evidence="1" id="KW-0812">Transmembrane</keyword>
<evidence type="ECO:0000259" key="2">
    <source>
        <dbReference type="Pfam" id="PF26236"/>
    </source>
</evidence>
<evidence type="ECO:0000259" key="3">
    <source>
        <dbReference type="Pfam" id="PF26237"/>
    </source>
</evidence>
<dbReference type="Proteomes" id="UP000198397">
    <property type="component" value="Unassembled WGS sequence"/>
</dbReference>
<evidence type="ECO:0000313" key="6">
    <source>
        <dbReference type="Proteomes" id="UP000198397"/>
    </source>
</evidence>
<feature type="domain" description="DUF8054" evidence="3">
    <location>
        <begin position="230"/>
        <end position="270"/>
    </location>
</feature>
<keyword evidence="6" id="KW-1185">Reference proteome</keyword>
<organism evidence="5 6">
    <name type="scientific">Halorubrum vacuolatum</name>
    <name type="common">Natronobacterium vacuolatum</name>
    <dbReference type="NCBI Taxonomy" id="63740"/>
    <lineage>
        <taxon>Archaea</taxon>
        <taxon>Methanobacteriati</taxon>
        <taxon>Methanobacteriota</taxon>
        <taxon>Stenosarchaea group</taxon>
        <taxon>Halobacteria</taxon>
        <taxon>Halobacteriales</taxon>
        <taxon>Haloferacaceae</taxon>
        <taxon>Halorubrum</taxon>
    </lineage>
</organism>
<proteinExistence type="predicted"/>
<dbReference type="InterPro" id="IPR058674">
    <property type="entry name" value="DUF8054_N"/>
</dbReference>
<name>A0A238XB23_HALVU</name>
<accession>A0A238XB23</accession>
<dbReference type="InterPro" id="IPR058675">
    <property type="entry name" value="DUF8054_C"/>
</dbReference>
<dbReference type="OrthoDB" id="292134at2157"/>
<keyword evidence="1" id="KW-0472">Membrane</keyword>
<feature type="domain" description="DUF8054" evidence="4">
    <location>
        <begin position="109"/>
        <end position="227"/>
    </location>
</feature>
<gene>
    <name evidence="5" type="ORF">SAMN06264855_11473</name>
</gene>
<evidence type="ECO:0000313" key="5">
    <source>
        <dbReference type="EMBL" id="SNR55079.1"/>
    </source>
</evidence>
<protein>
    <submittedName>
        <fullName evidence="5">Uncharacterized protein</fullName>
    </submittedName>
</protein>
<dbReference type="EMBL" id="FZNQ01000014">
    <property type="protein sequence ID" value="SNR55079.1"/>
    <property type="molecule type" value="Genomic_DNA"/>
</dbReference>
<dbReference type="Pfam" id="PF26238">
    <property type="entry name" value="DUF8054_M"/>
    <property type="match status" value="1"/>
</dbReference>
<feature type="transmembrane region" description="Helical" evidence="1">
    <location>
        <begin position="31"/>
        <end position="58"/>
    </location>
</feature>
<keyword evidence="1" id="KW-1133">Transmembrane helix</keyword>
<dbReference type="AlphaFoldDB" id="A0A238XB23"/>
<dbReference type="InterPro" id="IPR058775">
    <property type="entry name" value="DUF8054_M"/>
</dbReference>
<dbReference type="RefSeq" id="WP_089385383.1">
    <property type="nucleotide sequence ID" value="NZ_FZNQ01000014.1"/>
</dbReference>
<dbReference type="Pfam" id="PF26237">
    <property type="entry name" value="DUF8054_C"/>
    <property type="match status" value="1"/>
</dbReference>
<evidence type="ECO:0000256" key="1">
    <source>
        <dbReference type="SAM" id="Phobius"/>
    </source>
</evidence>
<reference evidence="5 6" key="1">
    <citation type="submission" date="2017-06" db="EMBL/GenBank/DDBJ databases">
        <authorList>
            <person name="Kim H.J."/>
            <person name="Triplett B.A."/>
        </authorList>
    </citation>
    <scope>NUCLEOTIDE SEQUENCE [LARGE SCALE GENOMIC DNA]</scope>
    <source>
        <strain evidence="5 6">DSM 8800</strain>
    </source>
</reference>
<feature type="domain" description="DUF8054" evidence="2">
    <location>
        <begin position="13"/>
        <end position="88"/>
    </location>
</feature>
<sequence>MNGIRIEPVGVIQKLHQSEYTGENRCRVCTVLNACLAILIAVGVGVVSIPAAVIVLVFSAGVIALRGYLIPGTPTLVTYLPESVHDAIGAEHDITRSSGVQSDAEEPIDIETILLSANVVIDCPEEDDLCLTDAYRAAWDLEIGKLDDEAVRNRLATTLAVDGDEIELEADDDGLFVRIEGVRAGGWPSRPAFLADLTSQALLETWVPDWESLPPRDRTRLLAALRTFVDRCPDCGGDVVAETTVTRSCCRGNVTSVTTACADCNSTIFEGMER</sequence>